<dbReference type="Proteomes" id="UP000070463">
    <property type="component" value="Unassembled WGS sequence"/>
</dbReference>
<sequence>MRFKALSVFLCFFLQCDLKLICFLPSRYYFYKDKKDKETRGTEEAEKILERHPDWNREFLAQLEEGRKNGVR</sequence>
<protein>
    <submittedName>
        <fullName evidence="1">Uncharacterized protein</fullName>
    </submittedName>
</protein>
<keyword evidence="2" id="KW-1185">Reference proteome</keyword>
<comment type="caution">
    <text evidence="1">The sequence shown here is derived from an EMBL/GenBank/DDBJ whole genome shotgun (WGS) entry which is preliminary data.</text>
</comment>
<organism evidence="1 2">
    <name type="scientific">candidate division MSBL1 archaeon SCGC-AAA259I09</name>
    <dbReference type="NCBI Taxonomy" id="1698267"/>
    <lineage>
        <taxon>Archaea</taxon>
        <taxon>Methanobacteriati</taxon>
        <taxon>Methanobacteriota</taxon>
        <taxon>candidate division MSBL1</taxon>
    </lineage>
</organism>
<proteinExistence type="predicted"/>
<evidence type="ECO:0000313" key="1">
    <source>
        <dbReference type="EMBL" id="KXA96463.1"/>
    </source>
</evidence>
<dbReference type="EMBL" id="LHXR01000080">
    <property type="protein sequence ID" value="KXA96463.1"/>
    <property type="molecule type" value="Genomic_DNA"/>
</dbReference>
<gene>
    <name evidence="1" type="ORF">AKJ37_05155</name>
</gene>
<accession>A0A133UQK5</accession>
<dbReference type="AlphaFoldDB" id="A0A133UQK5"/>
<reference evidence="1 2" key="1">
    <citation type="journal article" date="2016" name="Sci. Rep.">
        <title>Metabolic traits of an uncultured archaeal lineage -MSBL1- from brine pools of the Red Sea.</title>
        <authorList>
            <person name="Mwirichia R."/>
            <person name="Alam I."/>
            <person name="Rashid M."/>
            <person name="Vinu M."/>
            <person name="Ba-Alawi W."/>
            <person name="Anthony Kamau A."/>
            <person name="Kamanda Ngugi D."/>
            <person name="Goker M."/>
            <person name="Klenk H.P."/>
            <person name="Bajic V."/>
            <person name="Stingl U."/>
        </authorList>
    </citation>
    <scope>NUCLEOTIDE SEQUENCE [LARGE SCALE GENOMIC DNA]</scope>
    <source>
        <strain evidence="1">SCGC-AAA259I09</strain>
    </source>
</reference>
<evidence type="ECO:0000313" key="2">
    <source>
        <dbReference type="Proteomes" id="UP000070463"/>
    </source>
</evidence>
<name>A0A133UQK5_9EURY</name>